<accession>A0A699XQA8</accession>
<organism evidence="1">
    <name type="scientific">Tanacetum cinerariifolium</name>
    <name type="common">Dalmatian daisy</name>
    <name type="synonym">Chrysanthemum cinerariifolium</name>
    <dbReference type="NCBI Taxonomy" id="118510"/>
    <lineage>
        <taxon>Eukaryota</taxon>
        <taxon>Viridiplantae</taxon>
        <taxon>Streptophyta</taxon>
        <taxon>Embryophyta</taxon>
        <taxon>Tracheophyta</taxon>
        <taxon>Spermatophyta</taxon>
        <taxon>Magnoliopsida</taxon>
        <taxon>eudicotyledons</taxon>
        <taxon>Gunneridae</taxon>
        <taxon>Pentapetalae</taxon>
        <taxon>asterids</taxon>
        <taxon>campanulids</taxon>
        <taxon>Asterales</taxon>
        <taxon>Asteraceae</taxon>
        <taxon>Asteroideae</taxon>
        <taxon>Anthemideae</taxon>
        <taxon>Anthemidinae</taxon>
        <taxon>Tanacetum</taxon>
    </lineage>
</organism>
<dbReference type="AlphaFoldDB" id="A0A699XQA8"/>
<protein>
    <submittedName>
        <fullName evidence="1">Uncharacterized protein</fullName>
    </submittedName>
</protein>
<proteinExistence type="predicted"/>
<feature type="non-terminal residue" evidence="1">
    <location>
        <position position="80"/>
    </location>
</feature>
<dbReference type="EMBL" id="BKCJ011873288">
    <property type="protein sequence ID" value="GFD60086.1"/>
    <property type="molecule type" value="Genomic_DNA"/>
</dbReference>
<evidence type="ECO:0000313" key="1">
    <source>
        <dbReference type="EMBL" id="GFD60086.1"/>
    </source>
</evidence>
<reference evidence="1" key="1">
    <citation type="journal article" date="2019" name="Sci. Rep.">
        <title>Draft genome of Tanacetum cinerariifolium, the natural source of mosquito coil.</title>
        <authorList>
            <person name="Yamashiro T."/>
            <person name="Shiraishi A."/>
            <person name="Satake H."/>
            <person name="Nakayama K."/>
        </authorList>
    </citation>
    <scope>NUCLEOTIDE SEQUENCE</scope>
</reference>
<gene>
    <name evidence="1" type="ORF">Tci_932055</name>
</gene>
<comment type="caution">
    <text evidence="1">The sequence shown here is derived from an EMBL/GenBank/DDBJ whole genome shotgun (WGS) entry which is preliminary data.</text>
</comment>
<feature type="non-terminal residue" evidence="1">
    <location>
        <position position="1"/>
    </location>
</feature>
<name>A0A699XQA8_TANCI</name>
<sequence>QVGSAVAQLGMQGQSRVGGADAHTLLSNDGAGVGAFDHAVQGHAGFGLAVDQHPVGRRTATVAWQQRAMQVEAAVFGACQ</sequence>